<evidence type="ECO:0008006" key="2">
    <source>
        <dbReference type="Google" id="ProtNLM"/>
    </source>
</evidence>
<dbReference type="AlphaFoldDB" id="A0A382U3U5"/>
<organism evidence="1">
    <name type="scientific">marine metagenome</name>
    <dbReference type="NCBI Taxonomy" id="408172"/>
    <lineage>
        <taxon>unclassified sequences</taxon>
        <taxon>metagenomes</taxon>
        <taxon>ecological metagenomes</taxon>
    </lineage>
</organism>
<name>A0A382U3U5_9ZZZZ</name>
<sequence length="151" mass="17289">MKKITLLVVFLFSFLTSSAMGLSVKEQIHGPLVLIAVIAEWCPYCTAWKENVGDAYSQEEVIPLRIVDVATFATIPKWYQEIYFSGKLQKLHGIPAFIIWDEGNERELVRWTGYNDPATFYTMLERAIGIALDSQLDCYTLNICKPKNIEY</sequence>
<reference evidence="1" key="1">
    <citation type="submission" date="2018-05" db="EMBL/GenBank/DDBJ databases">
        <authorList>
            <person name="Lanie J.A."/>
            <person name="Ng W.-L."/>
            <person name="Kazmierczak K.M."/>
            <person name="Andrzejewski T.M."/>
            <person name="Davidsen T.M."/>
            <person name="Wayne K.J."/>
            <person name="Tettelin H."/>
            <person name="Glass J.I."/>
            <person name="Rusch D."/>
            <person name="Podicherti R."/>
            <person name="Tsui H.-C.T."/>
            <person name="Winkler M.E."/>
        </authorList>
    </citation>
    <scope>NUCLEOTIDE SEQUENCE</scope>
</reference>
<dbReference type="InterPro" id="IPR036249">
    <property type="entry name" value="Thioredoxin-like_sf"/>
</dbReference>
<protein>
    <recommendedName>
        <fullName evidence="2">Thioredoxin domain-containing protein</fullName>
    </recommendedName>
</protein>
<evidence type="ECO:0000313" key="1">
    <source>
        <dbReference type="EMBL" id="SVD28976.1"/>
    </source>
</evidence>
<dbReference type="Gene3D" id="3.40.30.10">
    <property type="entry name" value="Glutaredoxin"/>
    <property type="match status" value="1"/>
</dbReference>
<proteinExistence type="predicted"/>
<dbReference type="EMBL" id="UINC01141314">
    <property type="protein sequence ID" value="SVD28976.1"/>
    <property type="molecule type" value="Genomic_DNA"/>
</dbReference>
<dbReference type="SUPFAM" id="SSF52833">
    <property type="entry name" value="Thioredoxin-like"/>
    <property type="match status" value="1"/>
</dbReference>
<accession>A0A382U3U5</accession>
<gene>
    <name evidence="1" type="ORF">METZ01_LOCUS381830</name>
</gene>